<protein>
    <submittedName>
        <fullName evidence="2">Membrane protein</fullName>
    </submittedName>
</protein>
<proteinExistence type="predicted"/>
<dbReference type="Proteomes" id="UP000218899">
    <property type="component" value="Chromosome"/>
</dbReference>
<reference evidence="2 3" key="1">
    <citation type="submission" date="2015-08" db="EMBL/GenBank/DDBJ databases">
        <title>Complete genome sequence of Sulfurifustis variabilis.</title>
        <authorList>
            <person name="Miura A."/>
            <person name="Kojima H."/>
            <person name="Fukui M."/>
        </authorList>
    </citation>
    <scope>NUCLEOTIDE SEQUENCE [LARGE SCALE GENOMIC DNA]</scope>
    <source>
        <strain evidence="3">skN76</strain>
    </source>
</reference>
<dbReference type="OrthoDB" id="5405464at2"/>
<keyword evidence="1" id="KW-1133">Transmembrane helix</keyword>
<feature type="transmembrane region" description="Helical" evidence="1">
    <location>
        <begin position="27"/>
        <end position="51"/>
    </location>
</feature>
<dbReference type="EMBL" id="AP014936">
    <property type="protein sequence ID" value="BAU47998.1"/>
    <property type="molecule type" value="Genomic_DNA"/>
</dbReference>
<keyword evidence="1" id="KW-0812">Transmembrane</keyword>
<evidence type="ECO:0000313" key="3">
    <source>
        <dbReference type="Proteomes" id="UP000218899"/>
    </source>
</evidence>
<dbReference type="KEGG" id="sva:SVA_1433"/>
<gene>
    <name evidence="2" type="ORF">SVA_1433</name>
</gene>
<sequence>MEAPEAPNSVTPAGVPPERPLITIANVVYGLQAVGLLLPITFIAGIIINYVKRDDARTTLVESHFRWQIRTFWYGLLWGALGGLTAVIGIGAVILFAAYVWVMYRIIRGWLNLVDRKPMYLKASDK</sequence>
<evidence type="ECO:0000256" key="1">
    <source>
        <dbReference type="SAM" id="Phobius"/>
    </source>
</evidence>
<dbReference type="RefSeq" id="WP_096460551.1">
    <property type="nucleotide sequence ID" value="NZ_AP014936.1"/>
</dbReference>
<name>A0A1B4V371_9GAMM</name>
<keyword evidence="1" id="KW-0472">Membrane</keyword>
<evidence type="ECO:0000313" key="2">
    <source>
        <dbReference type="EMBL" id="BAU47998.1"/>
    </source>
</evidence>
<accession>A0A1B4V371</accession>
<organism evidence="2 3">
    <name type="scientific">Sulfurifustis variabilis</name>
    <dbReference type="NCBI Taxonomy" id="1675686"/>
    <lineage>
        <taxon>Bacteria</taxon>
        <taxon>Pseudomonadati</taxon>
        <taxon>Pseudomonadota</taxon>
        <taxon>Gammaproteobacteria</taxon>
        <taxon>Acidiferrobacterales</taxon>
        <taxon>Acidiferrobacteraceae</taxon>
        <taxon>Sulfurifustis</taxon>
    </lineage>
</organism>
<keyword evidence="3" id="KW-1185">Reference proteome</keyword>
<feature type="transmembrane region" description="Helical" evidence="1">
    <location>
        <begin position="72"/>
        <end position="102"/>
    </location>
</feature>
<dbReference type="AlphaFoldDB" id="A0A1B4V371"/>